<dbReference type="InterPro" id="IPR051681">
    <property type="entry name" value="Ser/Thr_Kinases-Pseudokinases"/>
</dbReference>
<dbReference type="SUPFAM" id="SSF56112">
    <property type="entry name" value="Protein kinase-like (PK-like)"/>
    <property type="match status" value="1"/>
</dbReference>
<protein>
    <recommendedName>
        <fullName evidence="7">PAS domain-containing protein</fullName>
    </recommendedName>
</protein>
<evidence type="ECO:0000313" key="9">
    <source>
        <dbReference type="Proteomes" id="UP000541444"/>
    </source>
</evidence>
<dbReference type="OrthoDB" id="339325at2759"/>
<dbReference type="EMBL" id="JACGCM010000554">
    <property type="protein sequence ID" value="KAF6170926.1"/>
    <property type="molecule type" value="Genomic_DNA"/>
</dbReference>
<comment type="caution">
    <text evidence="8">The sequence shown here is derived from an EMBL/GenBank/DDBJ whole genome shotgun (WGS) entry which is preliminary data.</text>
</comment>
<evidence type="ECO:0000256" key="2">
    <source>
        <dbReference type="ARBA" id="ARBA00022606"/>
    </source>
</evidence>
<evidence type="ECO:0000256" key="4">
    <source>
        <dbReference type="ARBA" id="ARBA00023170"/>
    </source>
</evidence>
<organism evidence="8 9">
    <name type="scientific">Kingdonia uniflora</name>
    <dbReference type="NCBI Taxonomy" id="39325"/>
    <lineage>
        <taxon>Eukaryota</taxon>
        <taxon>Viridiplantae</taxon>
        <taxon>Streptophyta</taxon>
        <taxon>Embryophyta</taxon>
        <taxon>Tracheophyta</taxon>
        <taxon>Spermatophyta</taxon>
        <taxon>Magnoliopsida</taxon>
        <taxon>Ranunculales</taxon>
        <taxon>Circaeasteraceae</taxon>
        <taxon>Kingdonia</taxon>
    </lineage>
</organism>
<feature type="region of interest" description="Disordered" evidence="6">
    <location>
        <begin position="179"/>
        <end position="199"/>
    </location>
</feature>
<dbReference type="Gene3D" id="3.30.450.20">
    <property type="entry name" value="PAS domain"/>
    <property type="match status" value="1"/>
</dbReference>
<dbReference type="InterPro" id="IPR000014">
    <property type="entry name" value="PAS"/>
</dbReference>
<dbReference type="Pfam" id="PF00989">
    <property type="entry name" value="PAS"/>
    <property type="match status" value="1"/>
</dbReference>
<dbReference type="SUPFAM" id="SSF55785">
    <property type="entry name" value="PYP-like sensor domain (PAS domain)"/>
    <property type="match status" value="1"/>
</dbReference>
<dbReference type="GO" id="GO:0004674">
    <property type="term" value="F:protein serine/threonine kinase activity"/>
    <property type="evidence" value="ECO:0007669"/>
    <property type="project" value="TreeGrafter"/>
</dbReference>
<dbReference type="AlphaFoldDB" id="A0A7J7NUS8"/>
<keyword evidence="3" id="KW-0157">Chromophore</keyword>
<feature type="coiled-coil region" evidence="5">
    <location>
        <begin position="6"/>
        <end position="33"/>
    </location>
</feature>
<keyword evidence="1" id="KW-0600">Photoreceptor protein</keyword>
<proteinExistence type="predicted"/>
<gene>
    <name evidence="8" type="ORF">GIB67_014743</name>
</gene>
<feature type="domain" description="PAS" evidence="7">
    <location>
        <begin position="94"/>
        <end position="139"/>
    </location>
</feature>
<evidence type="ECO:0000313" key="8">
    <source>
        <dbReference type="EMBL" id="KAF6170926.1"/>
    </source>
</evidence>
<dbReference type="PROSITE" id="PS50112">
    <property type="entry name" value="PAS"/>
    <property type="match status" value="1"/>
</dbReference>
<reference evidence="8 9" key="1">
    <citation type="journal article" date="2020" name="IScience">
        <title>Genome Sequencing of the Endangered Kingdonia uniflora (Circaeasteraceae, Ranunculales) Reveals Potential Mechanisms of Evolutionary Specialization.</title>
        <authorList>
            <person name="Sun Y."/>
            <person name="Deng T."/>
            <person name="Zhang A."/>
            <person name="Moore M.J."/>
            <person name="Landis J.B."/>
            <person name="Lin N."/>
            <person name="Zhang H."/>
            <person name="Zhang X."/>
            <person name="Huang J."/>
            <person name="Zhang X."/>
            <person name="Sun H."/>
            <person name="Wang H."/>
        </authorList>
    </citation>
    <scope>NUCLEOTIDE SEQUENCE [LARGE SCALE GENOMIC DNA]</scope>
    <source>
        <strain evidence="8">TB1705</strain>
        <tissue evidence="8">Leaf</tissue>
    </source>
</reference>
<evidence type="ECO:0000256" key="3">
    <source>
        <dbReference type="ARBA" id="ARBA00022991"/>
    </source>
</evidence>
<keyword evidence="4" id="KW-0675">Receptor</keyword>
<keyword evidence="9" id="KW-1185">Reference proteome</keyword>
<dbReference type="PANTHER" id="PTHR44329:SF47">
    <property type="entry name" value="SERINE_THREONINE-PROTEIN KINASE ROCO5-RELATED"/>
    <property type="match status" value="1"/>
</dbReference>
<dbReference type="InterPro" id="IPR035965">
    <property type="entry name" value="PAS-like_dom_sf"/>
</dbReference>
<dbReference type="InterPro" id="IPR013767">
    <property type="entry name" value="PAS_fold"/>
</dbReference>
<dbReference type="SMART" id="SM00091">
    <property type="entry name" value="PAS"/>
    <property type="match status" value="1"/>
</dbReference>
<dbReference type="Gene3D" id="3.30.200.20">
    <property type="entry name" value="Phosphorylase Kinase, domain 1"/>
    <property type="match status" value="1"/>
</dbReference>
<dbReference type="PANTHER" id="PTHR44329">
    <property type="entry name" value="SERINE/THREONINE-PROTEIN KINASE TNNI3K-RELATED"/>
    <property type="match status" value="1"/>
</dbReference>
<evidence type="ECO:0000256" key="1">
    <source>
        <dbReference type="ARBA" id="ARBA00022543"/>
    </source>
</evidence>
<evidence type="ECO:0000256" key="6">
    <source>
        <dbReference type="SAM" id="MobiDB-lite"/>
    </source>
</evidence>
<keyword evidence="5" id="KW-0175">Coiled coil</keyword>
<dbReference type="InterPro" id="IPR011009">
    <property type="entry name" value="Kinase-like_dom_sf"/>
</dbReference>
<evidence type="ECO:0000256" key="5">
    <source>
        <dbReference type="SAM" id="Coils"/>
    </source>
</evidence>
<accession>A0A7J7NUS8</accession>
<dbReference type="CDD" id="cd00130">
    <property type="entry name" value="PAS"/>
    <property type="match status" value="1"/>
</dbReference>
<evidence type="ECO:0000259" key="7">
    <source>
        <dbReference type="PROSITE" id="PS50112"/>
    </source>
</evidence>
<name>A0A7J7NUS8_9MAGN</name>
<dbReference type="NCBIfam" id="TIGR00229">
    <property type="entry name" value="sensory_box"/>
    <property type="match status" value="1"/>
</dbReference>
<dbReference type="Proteomes" id="UP000541444">
    <property type="component" value="Unassembled WGS sequence"/>
</dbReference>
<dbReference type="GO" id="GO:0009881">
    <property type="term" value="F:photoreceptor activity"/>
    <property type="evidence" value="ECO:0007669"/>
    <property type="project" value="UniProtKB-KW"/>
</dbReference>
<sequence length="377" mass="42102">METPPAEELLKKIQELEAGHAHLKEEMSKLMLSGGTTTTSSGTHLNMEHVQQSPVDETSGMESVSVFRHSSSLQRERINRNSLSPRGPALANFTDKQYLNILQSLGQSVHIFDFSGWIIYWNKTAETLFGYSASEAFGQDATELLTDAHNFNIANNILQRASKVTNKVRSRIRIGENSMDRESESSQFSDHRKTLRECSDEGEAKTGIKIVASKAEEWIGKKVSWPWKAIERDGPEVRTNSFVWPWLNNDHHEDEFGHRRNSDSGVKQENQAGEINRPEHSEALGSWSSSCNVNRTSSVSSCGSTSSSAILKADVDSDCLDYEISWEDLTIGEQVGQGSCGTVYHGLWYGSDVAVKVFSIQEYSDEVILSFRQEVIS</sequence>
<feature type="compositionally biased region" description="Polar residues" evidence="6">
    <location>
        <begin position="263"/>
        <end position="273"/>
    </location>
</feature>
<keyword evidence="2" id="KW-0716">Sensory transduction</keyword>
<feature type="region of interest" description="Disordered" evidence="6">
    <location>
        <begin position="255"/>
        <end position="285"/>
    </location>
</feature>
<dbReference type="GO" id="GO:0006355">
    <property type="term" value="P:regulation of DNA-templated transcription"/>
    <property type="evidence" value="ECO:0007669"/>
    <property type="project" value="InterPro"/>
</dbReference>